<organism evidence="1 2">
    <name type="scientific">Paenibacillus pectinilyticus</name>
    <dbReference type="NCBI Taxonomy" id="512399"/>
    <lineage>
        <taxon>Bacteria</taxon>
        <taxon>Bacillati</taxon>
        <taxon>Bacillota</taxon>
        <taxon>Bacilli</taxon>
        <taxon>Bacillales</taxon>
        <taxon>Paenibacillaceae</taxon>
        <taxon>Paenibacillus</taxon>
    </lineage>
</organism>
<gene>
    <name evidence="1" type="ORF">A8709_04675</name>
</gene>
<sequence length="274" mass="29707">MMNLGDQLALYLQSQAEGVIGTDLFLDNLAPTVDEAIWLGHIGGSAEFKLDGPDSWRKLSLQVRSATSAGAYERIWRAITKLLEPDEGVIEVEGNRYTVQITSLPALQDQDANGRFLMKCALIIRQVQSVAESWLDGLSQFTETALGPPWRVYRGFNGTCRPAVSWQCMSLQSASTSKGTAKLTKHYVGQIAARSASEYQLAARTLLAGLAEQVKLPVVDAYGRWITVVNSNVAMRSGDLSTGLLTVTVTGAVTAPQGTFPLMAAMHTETQIQN</sequence>
<keyword evidence="2" id="KW-1185">Reference proteome</keyword>
<dbReference type="STRING" id="512399.A8709_04675"/>
<dbReference type="Pfam" id="PF12691">
    <property type="entry name" value="Phage_tail_terminator_6"/>
    <property type="match status" value="1"/>
</dbReference>
<evidence type="ECO:0000313" key="1">
    <source>
        <dbReference type="EMBL" id="OCT11001.1"/>
    </source>
</evidence>
<dbReference type="RefSeq" id="WP_065857639.1">
    <property type="nucleotide sequence ID" value="NZ_LYPC01000028.1"/>
</dbReference>
<comment type="caution">
    <text evidence="1">The sequence shown here is derived from an EMBL/GenBank/DDBJ whole genome shotgun (WGS) entry which is preliminary data.</text>
</comment>
<name>A0A1C0ZSF3_9BACL</name>
<reference evidence="2" key="1">
    <citation type="submission" date="2016-05" db="EMBL/GenBank/DDBJ databases">
        <title>Paenibacillus oryzae. sp. nov., isolated from the rice root.</title>
        <authorList>
            <person name="Zhang J."/>
            <person name="Zhang X."/>
        </authorList>
    </citation>
    <scope>NUCLEOTIDE SEQUENCE [LARGE SCALE GENOMIC DNA]</scope>
    <source>
        <strain evidence="2">KCTC13222</strain>
    </source>
</reference>
<protein>
    <submittedName>
        <fullName evidence="1">Uncharacterized protein</fullName>
    </submittedName>
</protein>
<dbReference type="Proteomes" id="UP000093309">
    <property type="component" value="Unassembled WGS sequence"/>
</dbReference>
<dbReference type="OrthoDB" id="2563814at2"/>
<proteinExistence type="predicted"/>
<evidence type="ECO:0000313" key="2">
    <source>
        <dbReference type="Proteomes" id="UP000093309"/>
    </source>
</evidence>
<dbReference type="InterPro" id="IPR024411">
    <property type="entry name" value="Tail_terminator_phage"/>
</dbReference>
<accession>A0A1C0ZSF3</accession>
<dbReference type="EMBL" id="LYPC01000028">
    <property type="protein sequence ID" value="OCT11001.1"/>
    <property type="molecule type" value="Genomic_DNA"/>
</dbReference>
<dbReference type="AlphaFoldDB" id="A0A1C0ZSF3"/>